<reference evidence="2" key="1">
    <citation type="submission" date="2019-12" db="EMBL/GenBank/DDBJ databases">
        <title>Genome sequencing and annotation of Brassica cretica.</title>
        <authorList>
            <person name="Studholme D.J."/>
            <person name="Sarris P.F."/>
        </authorList>
    </citation>
    <scope>NUCLEOTIDE SEQUENCE</scope>
    <source>
        <strain evidence="2">PFS-102/07</strain>
        <tissue evidence="2">Leaf</tissue>
    </source>
</reference>
<feature type="chain" id="PRO_5035736744" evidence="1">
    <location>
        <begin position="25"/>
        <end position="160"/>
    </location>
</feature>
<dbReference type="AlphaFoldDB" id="A0A8S9GSC2"/>
<proteinExistence type="predicted"/>
<name>A0A8S9GSC2_BRACR</name>
<feature type="signal peptide" evidence="1">
    <location>
        <begin position="1"/>
        <end position="24"/>
    </location>
</feature>
<gene>
    <name evidence="2" type="ORF">F2Q70_00019863</name>
</gene>
<protein>
    <submittedName>
        <fullName evidence="2">Uncharacterized protein</fullName>
    </submittedName>
</protein>
<evidence type="ECO:0000313" key="2">
    <source>
        <dbReference type="EMBL" id="KAF2547920.1"/>
    </source>
</evidence>
<sequence>MAFFRFFFAVTTLVLLHLASIAFASSHGSKQLGDQCSSDEECSVGLGCFKCGIDAARCVRSNITDQFSLVLLEQEDALNSIRRDLNPSSLDPAGLSINHTRFLLLGWTRRAGRDKELSCNGKSSIAKWIALALDAPVATIATLAAELTTGKVNVILSGGG</sequence>
<organism evidence="2">
    <name type="scientific">Brassica cretica</name>
    <name type="common">Mustard</name>
    <dbReference type="NCBI Taxonomy" id="69181"/>
    <lineage>
        <taxon>Eukaryota</taxon>
        <taxon>Viridiplantae</taxon>
        <taxon>Streptophyta</taxon>
        <taxon>Embryophyta</taxon>
        <taxon>Tracheophyta</taxon>
        <taxon>Spermatophyta</taxon>
        <taxon>Magnoliopsida</taxon>
        <taxon>eudicotyledons</taxon>
        <taxon>Gunneridae</taxon>
        <taxon>Pentapetalae</taxon>
        <taxon>rosids</taxon>
        <taxon>malvids</taxon>
        <taxon>Brassicales</taxon>
        <taxon>Brassicaceae</taxon>
        <taxon>Brassiceae</taxon>
        <taxon>Brassica</taxon>
    </lineage>
</organism>
<keyword evidence="1" id="KW-0732">Signal</keyword>
<dbReference type="EMBL" id="QGKY02001925">
    <property type="protein sequence ID" value="KAF2547920.1"/>
    <property type="molecule type" value="Genomic_DNA"/>
</dbReference>
<evidence type="ECO:0000256" key="1">
    <source>
        <dbReference type="SAM" id="SignalP"/>
    </source>
</evidence>
<accession>A0A8S9GSC2</accession>
<comment type="caution">
    <text evidence="2">The sequence shown here is derived from an EMBL/GenBank/DDBJ whole genome shotgun (WGS) entry which is preliminary data.</text>
</comment>